<dbReference type="SUPFAM" id="SSF50370">
    <property type="entry name" value="Ricin B-like lectins"/>
    <property type="match status" value="1"/>
</dbReference>
<dbReference type="Proteomes" id="UP001501266">
    <property type="component" value="Unassembled WGS sequence"/>
</dbReference>
<protein>
    <recommendedName>
        <fullName evidence="3">RICIN domain-containing protein</fullName>
    </recommendedName>
</protein>
<evidence type="ECO:0008006" key="3">
    <source>
        <dbReference type="Google" id="ProtNLM"/>
    </source>
</evidence>
<gene>
    <name evidence="1" type="ORF">GCM10009640_20960</name>
</gene>
<dbReference type="EMBL" id="BAAAKK010000005">
    <property type="protein sequence ID" value="GAA1424536.1"/>
    <property type="molecule type" value="Genomic_DNA"/>
</dbReference>
<organism evidence="1 2">
    <name type="scientific">Agrococcus citreus</name>
    <dbReference type="NCBI Taxonomy" id="84643"/>
    <lineage>
        <taxon>Bacteria</taxon>
        <taxon>Bacillati</taxon>
        <taxon>Actinomycetota</taxon>
        <taxon>Actinomycetes</taxon>
        <taxon>Micrococcales</taxon>
        <taxon>Microbacteriaceae</taxon>
        <taxon>Agrococcus</taxon>
    </lineage>
</organism>
<dbReference type="InterPro" id="IPR035992">
    <property type="entry name" value="Ricin_B-like_lectins"/>
</dbReference>
<keyword evidence="2" id="KW-1185">Reference proteome</keyword>
<sequence>MIRLLRRRRLQLTAAVSVFLVLAGGTGATAYWSGQAQLQAQAGAATVGLELQVLPAPGSSPLAVTYTAQSRVAAGAVTIRNTGSRDAAQALSITAESPTSSQLATAISVAVAPVTAAADCTPQRVLTAPTVRTLSTTVTSFPLVDRLAAGATTILCVQTTLQQTAPTSTAVQSLQLAMSGKLTYADVATWSTASLVSRVTQSVAAAASAPVLYDYARYTIRNDGFCVGRANDVPPVVARFAACPVDSSEWRVKSVDGTFQIFAADRWGNPSGIDRLWTAVQPGTDALQTSAPSQNGSRAQQWRITTVGAATSRIESASAPGHCATVRGGLYNLQDPANPRRVVLAPCNASDATQAFALEVVGIPVAPMPAPLSCTGQEWYIGLSFAGNDEYQGEIMYRVVLSRAGGSGERALLLTTTKGAPPAFGINAGDAALAGFIARNGAGLTRVTVEQSIAGTAWTTAATGDVRTSLVSGNSRIWCG</sequence>
<reference evidence="1 2" key="1">
    <citation type="journal article" date="2019" name="Int. J. Syst. Evol. Microbiol.">
        <title>The Global Catalogue of Microorganisms (GCM) 10K type strain sequencing project: providing services to taxonomists for standard genome sequencing and annotation.</title>
        <authorList>
            <consortium name="The Broad Institute Genomics Platform"/>
            <consortium name="The Broad Institute Genome Sequencing Center for Infectious Disease"/>
            <person name="Wu L."/>
            <person name="Ma J."/>
        </authorList>
    </citation>
    <scope>NUCLEOTIDE SEQUENCE [LARGE SCALE GENOMIC DNA]</scope>
    <source>
        <strain evidence="1 2">JCM 12398</strain>
    </source>
</reference>
<dbReference type="RefSeq" id="WP_343920161.1">
    <property type="nucleotide sequence ID" value="NZ_BAAAKK010000005.1"/>
</dbReference>
<dbReference type="CDD" id="cd00161">
    <property type="entry name" value="beta-trefoil_Ricin-like"/>
    <property type="match status" value="1"/>
</dbReference>
<name>A0ABN1YWX8_9MICO</name>
<evidence type="ECO:0000313" key="2">
    <source>
        <dbReference type="Proteomes" id="UP001501266"/>
    </source>
</evidence>
<dbReference type="Gene3D" id="2.80.10.50">
    <property type="match status" value="1"/>
</dbReference>
<comment type="caution">
    <text evidence="1">The sequence shown here is derived from an EMBL/GenBank/DDBJ whole genome shotgun (WGS) entry which is preliminary data.</text>
</comment>
<proteinExistence type="predicted"/>
<evidence type="ECO:0000313" key="1">
    <source>
        <dbReference type="EMBL" id="GAA1424536.1"/>
    </source>
</evidence>
<accession>A0ABN1YWX8</accession>